<evidence type="ECO:0000313" key="2">
    <source>
        <dbReference type="EMBL" id="MBJ7602555.1"/>
    </source>
</evidence>
<evidence type="ECO:0000313" key="3">
    <source>
        <dbReference type="Proteomes" id="UP000620075"/>
    </source>
</evidence>
<dbReference type="AlphaFoldDB" id="A0A934N6I5"/>
<feature type="transmembrane region" description="Helical" evidence="1">
    <location>
        <begin position="60"/>
        <end position="80"/>
    </location>
</feature>
<proteinExistence type="predicted"/>
<gene>
    <name evidence="2" type="ORF">JF888_05085</name>
</gene>
<keyword evidence="1" id="KW-0472">Membrane</keyword>
<protein>
    <submittedName>
        <fullName evidence="2">Uncharacterized protein</fullName>
    </submittedName>
</protein>
<evidence type="ECO:0000256" key="1">
    <source>
        <dbReference type="SAM" id="Phobius"/>
    </source>
</evidence>
<dbReference type="RefSeq" id="WP_338177141.1">
    <property type="nucleotide sequence ID" value="NZ_JAEKNQ010000020.1"/>
</dbReference>
<organism evidence="2 3">
    <name type="scientific">Candidatus Dormiibacter inghamiae</name>
    <dbReference type="NCBI Taxonomy" id="3127013"/>
    <lineage>
        <taxon>Bacteria</taxon>
        <taxon>Bacillati</taxon>
        <taxon>Candidatus Dormiibacterota</taxon>
        <taxon>Candidatus Dormibacteria</taxon>
        <taxon>Candidatus Dormibacterales</taxon>
        <taxon>Candidatus Dormibacteraceae</taxon>
        <taxon>Candidatus Dormiibacter</taxon>
    </lineage>
</organism>
<name>A0A934N6I5_9BACT</name>
<keyword evidence="1" id="KW-1133">Transmembrane helix</keyword>
<dbReference type="EMBL" id="JAEKNQ010000020">
    <property type="protein sequence ID" value="MBJ7602555.1"/>
    <property type="molecule type" value="Genomic_DNA"/>
</dbReference>
<accession>A0A934N6I5</accession>
<dbReference type="Proteomes" id="UP000620075">
    <property type="component" value="Unassembled WGS sequence"/>
</dbReference>
<sequence>MAMGIRLLKYWLNWQLLLGLALLSGGVNYLPLLIHALDLARRGTVREEAGLDTSPDAARRYTVLQLWLLVPFALVALALAQRGHR</sequence>
<keyword evidence="1" id="KW-0812">Transmembrane</keyword>
<reference evidence="2 3" key="1">
    <citation type="submission" date="2020-10" db="EMBL/GenBank/DDBJ databases">
        <title>Ca. Dormibacterota MAGs.</title>
        <authorList>
            <person name="Montgomery K."/>
        </authorList>
    </citation>
    <scope>NUCLEOTIDE SEQUENCE [LARGE SCALE GENOMIC DNA]</scope>
    <source>
        <strain evidence="2">SC8811_S16_3</strain>
    </source>
</reference>
<comment type="caution">
    <text evidence="2">The sequence shown here is derived from an EMBL/GenBank/DDBJ whole genome shotgun (WGS) entry which is preliminary data.</text>
</comment>